<dbReference type="Proteomes" id="UP000789595">
    <property type="component" value="Unassembled WGS sequence"/>
</dbReference>
<keyword evidence="1" id="KW-0479">Metal-binding</keyword>
<dbReference type="EMBL" id="CAKKNE010000004">
    <property type="protein sequence ID" value="CAH0374423.1"/>
    <property type="molecule type" value="Genomic_DNA"/>
</dbReference>
<dbReference type="Gene3D" id="1.25.40.10">
    <property type="entry name" value="Tetratricopeptide repeat domain"/>
    <property type="match status" value="1"/>
</dbReference>
<dbReference type="SUPFAM" id="SSF144232">
    <property type="entry name" value="HIT/MYND zinc finger-like"/>
    <property type="match status" value="1"/>
</dbReference>
<dbReference type="InterPro" id="IPR053137">
    <property type="entry name" value="NLR-like"/>
</dbReference>
<dbReference type="SUPFAM" id="SSF48452">
    <property type="entry name" value="TPR-like"/>
    <property type="match status" value="1"/>
</dbReference>
<dbReference type="Pfam" id="PF13424">
    <property type="entry name" value="TPR_12"/>
    <property type="match status" value="1"/>
</dbReference>
<dbReference type="OrthoDB" id="5086500at2759"/>
<dbReference type="PANTHER" id="PTHR46082:SF6">
    <property type="entry name" value="AAA+ ATPASE DOMAIN-CONTAINING PROTEIN-RELATED"/>
    <property type="match status" value="1"/>
</dbReference>
<organism evidence="6 7">
    <name type="scientific">Pelagomonas calceolata</name>
    <dbReference type="NCBI Taxonomy" id="35677"/>
    <lineage>
        <taxon>Eukaryota</taxon>
        <taxon>Sar</taxon>
        <taxon>Stramenopiles</taxon>
        <taxon>Ochrophyta</taxon>
        <taxon>Pelagophyceae</taxon>
        <taxon>Pelagomonadales</taxon>
        <taxon>Pelagomonadaceae</taxon>
        <taxon>Pelagomonas</taxon>
    </lineage>
</organism>
<evidence type="ECO:0000256" key="1">
    <source>
        <dbReference type="ARBA" id="ARBA00022723"/>
    </source>
</evidence>
<reference evidence="6" key="1">
    <citation type="submission" date="2021-11" db="EMBL/GenBank/DDBJ databases">
        <authorList>
            <consortium name="Genoscope - CEA"/>
            <person name="William W."/>
        </authorList>
    </citation>
    <scope>NUCLEOTIDE SEQUENCE</scope>
</reference>
<dbReference type="AlphaFoldDB" id="A0A8J2SL48"/>
<evidence type="ECO:0000256" key="2">
    <source>
        <dbReference type="ARBA" id="ARBA00022771"/>
    </source>
</evidence>
<keyword evidence="2 4" id="KW-0863">Zinc-finger</keyword>
<evidence type="ECO:0000256" key="3">
    <source>
        <dbReference type="ARBA" id="ARBA00022833"/>
    </source>
</evidence>
<proteinExistence type="predicted"/>
<dbReference type="Gene3D" id="6.10.140.2220">
    <property type="match status" value="1"/>
</dbReference>
<gene>
    <name evidence="6" type="ORF">PECAL_4P17020</name>
</gene>
<sequence length="384" mass="43317">MILTTCAACAAPLAHDAPRCVRCKLRYCDATCQHDHWRRGHKQMCKKIHRGGNAEQYNADKKYKEAVAEAVEACADDTKGQTCYICTQALHWKTKEGLVRMCACRGTAGFAHVSCLAEQAKILFAEAEANNLDKNAWNERWKRWQKCSLCEQDYHGVVRCALGWASWKTYLGRPETDQIRRMAMNLLGNGLYAANRDEEALSVFEANLATLRRFGAPEAHLLDMKGNLASTHHKLGRHKESLSTTREIYAGVKSLYGDRHFRTLQAAFNLALALNKLGKYAESESLLRGPISDAQHTFGNDNEYTLDLRSVLADTLACLGGIDNLRAAVAMREDVYKRTRQIFGALHPMTQRRQRRLEEYRAAVAQGYTIVREHRDGGRDDPNP</sequence>
<keyword evidence="3" id="KW-0862">Zinc</keyword>
<dbReference type="InterPro" id="IPR011990">
    <property type="entry name" value="TPR-like_helical_dom_sf"/>
</dbReference>
<dbReference type="Gene3D" id="3.30.40.10">
    <property type="entry name" value="Zinc/RING finger domain, C3HC4 (zinc finger)"/>
    <property type="match status" value="1"/>
</dbReference>
<accession>A0A8J2SL48</accession>
<dbReference type="PANTHER" id="PTHR46082">
    <property type="entry name" value="ATP/GTP-BINDING PROTEIN-RELATED"/>
    <property type="match status" value="1"/>
</dbReference>
<keyword evidence="7" id="KW-1185">Reference proteome</keyword>
<comment type="caution">
    <text evidence="6">The sequence shown here is derived from an EMBL/GenBank/DDBJ whole genome shotgun (WGS) entry which is preliminary data.</text>
</comment>
<evidence type="ECO:0000259" key="5">
    <source>
        <dbReference type="PROSITE" id="PS50865"/>
    </source>
</evidence>
<protein>
    <recommendedName>
        <fullName evidence="5">MYND-type domain-containing protein</fullName>
    </recommendedName>
</protein>
<evidence type="ECO:0000256" key="4">
    <source>
        <dbReference type="PROSITE-ProRule" id="PRU00134"/>
    </source>
</evidence>
<dbReference type="InterPro" id="IPR013083">
    <property type="entry name" value="Znf_RING/FYVE/PHD"/>
</dbReference>
<feature type="domain" description="MYND-type" evidence="5">
    <location>
        <begin position="6"/>
        <end position="45"/>
    </location>
</feature>
<name>A0A8J2SL48_9STRA</name>
<evidence type="ECO:0000313" key="6">
    <source>
        <dbReference type="EMBL" id="CAH0374423.1"/>
    </source>
</evidence>
<dbReference type="InterPro" id="IPR002893">
    <property type="entry name" value="Znf_MYND"/>
</dbReference>
<evidence type="ECO:0000313" key="7">
    <source>
        <dbReference type="Proteomes" id="UP000789595"/>
    </source>
</evidence>
<dbReference type="GO" id="GO:0008270">
    <property type="term" value="F:zinc ion binding"/>
    <property type="evidence" value="ECO:0007669"/>
    <property type="project" value="UniProtKB-KW"/>
</dbReference>
<dbReference type="PROSITE" id="PS50865">
    <property type="entry name" value="ZF_MYND_2"/>
    <property type="match status" value="1"/>
</dbReference>
<dbReference type="Pfam" id="PF01753">
    <property type="entry name" value="zf-MYND"/>
    <property type="match status" value="1"/>
</dbReference>